<dbReference type="SUPFAM" id="SSF53098">
    <property type="entry name" value="Ribonuclease H-like"/>
    <property type="match status" value="1"/>
</dbReference>
<evidence type="ECO:0000256" key="10">
    <source>
        <dbReference type="ARBA" id="ARBA00023172"/>
    </source>
</evidence>
<feature type="active site" evidence="13">
    <location>
        <position position="139"/>
    </location>
</feature>
<keyword evidence="5 13" id="KW-0255">Endonuclease</keyword>
<dbReference type="eggNOG" id="COG0817">
    <property type="taxonomic scope" value="Bacteria"/>
</dbReference>
<dbReference type="InterPro" id="IPR020563">
    <property type="entry name" value="X-over_junc_endoDNase_Mg_BS"/>
</dbReference>
<feature type="active site" evidence="13">
    <location>
        <position position="67"/>
    </location>
</feature>
<protein>
    <recommendedName>
        <fullName evidence="13 14">Crossover junction endodeoxyribonuclease RuvC</fullName>
        <ecNumber evidence="13 14">3.1.21.10</ecNumber>
    </recommendedName>
    <alternativeName>
        <fullName evidence="13">Holliday junction nuclease RuvC</fullName>
    </alternativeName>
    <alternativeName>
        <fullName evidence="13">Holliday junction resolvase RuvC</fullName>
    </alternativeName>
</protein>
<dbReference type="GO" id="GO:0048476">
    <property type="term" value="C:Holliday junction resolvase complex"/>
    <property type="evidence" value="ECO:0007669"/>
    <property type="project" value="UniProtKB-UniRule"/>
</dbReference>
<dbReference type="EC" id="3.1.21.10" evidence="13 14"/>
<keyword evidence="2 13" id="KW-0963">Cytoplasm</keyword>
<evidence type="ECO:0000313" key="16">
    <source>
        <dbReference type="Proteomes" id="UP000009286"/>
    </source>
</evidence>
<dbReference type="GO" id="GO:0003677">
    <property type="term" value="F:DNA binding"/>
    <property type="evidence" value="ECO:0007669"/>
    <property type="project" value="UniProtKB-KW"/>
</dbReference>
<keyword evidence="9 13" id="KW-0238">DNA-binding</keyword>
<comment type="subcellular location">
    <subcellularLocation>
        <location evidence="13">Cytoplasm</location>
    </subcellularLocation>
</comment>
<evidence type="ECO:0000256" key="13">
    <source>
        <dbReference type="HAMAP-Rule" id="MF_00034"/>
    </source>
</evidence>
<evidence type="ECO:0000256" key="8">
    <source>
        <dbReference type="ARBA" id="ARBA00022842"/>
    </source>
</evidence>
<feature type="binding site" evidence="13">
    <location>
        <position position="139"/>
    </location>
    <ligand>
        <name>Mg(2+)</name>
        <dbReference type="ChEBI" id="CHEBI:18420"/>
        <label>1</label>
    </ligand>
</feature>
<comment type="function">
    <text evidence="13">The RuvA-RuvB-RuvC complex processes Holliday junction (HJ) DNA during genetic recombination and DNA repair. Endonuclease that resolves HJ intermediates. Cleaves cruciform DNA by making single-stranded nicks across the HJ at symmetrical positions within the homologous arms, yielding a 5'-phosphate and a 3'-hydroxyl group; requires a central core of homology in the junction. The consensus cleavage sequence is 5'-(A/T)TT(C/G)-3'. Cleavage occurs on the 3'-side of the TT dinucleotide at the point of strand exchange. HJ branch migration catalyzed by RuvA-RuvB allows RuvC to scan DNA until it finds its consensus sequence, where it cleaves and resolves the cruciform DNA.</text>
</comment>
<dbReference type="RefSeq" id="WP_014102725.1">
    <property type="nucleotide sequence ID" value="NC_016026.1"/>
</dbReference>
<evidence type="ECO:0000256" key="2">
    <source>
        <dbReference type="ARBA" id="ARBA00022490"/>
    </source>
</evidence>
<dbReference type="FunFam" id="3.30.420.10:FF:000002">
    <property type="entry name" value="Crossover junction endodeoxyribonuclease RuvC"/>
    <property type="match status" value="1"/>
</dbReference>
<dbReference type="KEGG" id="mai:MICA_1179"/>
<dbReference type="AlphaFoldDB" id="G2KPK2"/>
<dbReference type="HOGENOM" id="CLU_091257_1_0_5"/>
<comment type="cofactor">
    <cofactor evidence="13">
        <name>Mg(2+)</name>
        <dbReference type="ChEBI" id="CHEBI:18420"/>
    </cofactor>
    <text evidence="13">Binds 2 Mg(2+) ion per subunit.</text>
</comment>
<keyword evidence="11 13" id="KW-0234">DNA repair</keyword>
<gene>
    <name evidence="13 15" type="primary">ruvC</name>
    <name evidence="15" type="ordered locus">MICA_1179</name>
</gene>
<keyword evidence="10 13" id="KW-0233">DNA recombination</keyword>
<dbReference type="HAMAP" id="MF_00034">
    <property type="entry name" value="RuvC"/>
    <property type="match status" value="1"/>
</dbReference>
<sequence>MRILGIDPGLQRTGWGVIEAEGNRLQYIACGTIATNPTLSTAERLAEIDAGLVDAIKTWEPDTAAIEETFVNRNPASALKLGVARGAAMVVPARMGLSVGEYPANLVKKSVVGTGHATKDQIGMMIRTLLPSAGKMGTDAADALAIAICHAHHYSSRQKMGGIMNGGVR</sequence>
<dbReference type="OrthoDB" id="9805499at2"/>
<dbReference type="PANTHER" id="PTHR30194:SF3">
    <property type="entry name" value="CROSSOVER JUNCTION ENDODEOXYRIBONUCLEASE RUVC"/>
    <property type="match status" value="1"/>
</dbReference>
<dbReference type="GO" id="GO:0006281">
    <property type="term" value="P:DNA repair"/>
    <property type="evidence" value="ECO:0007669"/>
    <property type="project" value="UniProtKB-UniRule"/>
</dbReference>
<comment type="catalytic activity">
    <reaction evidence="12 13">
        <text>Endonucleolytic cleavage at a junction such as a reciprocal single-stranded crossover between two homologous DNA duplexes (Holliday junction).</text>
        <dbReference type="EC" id="3.1.21.10"/>
    </reaction>
</comment>
<keyword evidence="8 13" id="KW-0460">Magnesium</keyword>
<evidence type="ECO:0000256" key="5">
    <source>
        <dbReference type="ARBA" id="ARBA00022759"/>
    </source>
</evidence>
<evidence type="ECO:0000256" key="7">
    <source>
        <dbReference type="ARBA" id="ARBA00022801"/>
    </source>
</evidence>
<feature type="binding site" evidence="13">
    <location>
        <position position="67"/>
    </location>
    <ligand>
        <name>Mg(2+)</name>
        <dbReference type="ChEBI" id="CHEBI:18420"/>
        <label>2</label>
    </ligand>
</feature>
<dbReference type="GO" id="GO:0006310">
    <property type="term" value="P:DNA recombination"/>
    <property type="evidence" value="ECO:0007669"/>
    <property type="project" value="UniProtKB-UniRule"/>
</dbReference>
<dbReference type="PRINTS" id="PR00696">
    <property type="entry name" value="RSOLVASERUVC"/>
</dbReference>
<feature type="active site" evidence="13">
    <location>
        <position position="7"/>
    </location>
</feature>
<keyword evidence="16" id="KW-1185">Reference proteome</keyword>
<name>G2KPK2_MICAA</name>
<dbReference type="InterPro" id="IPR002176">
    <property type="entry name" value="X-over_junc_endoDNase_RuvC"/>
</dbReference>
<dbReference type="GO" id="GO:0000287">
    <property type="term" value="F:magnesium ion binding"/>
    <property type="evidence" value="ECO:0007669"/>
    <property type="project" value="UniProtKB-UniRule"/>
</dbReference>
<dbReference type="STRING" id="856793.MICA_1179"/>
<evidence type="ECO:0000256" key="12">
    <source>
        <dbReference type="ARBA" id="ARBA00029354"/>
    </source>
</evidence>
<dbReference type="GO" id="GO:0008821">
    <property type="term" value="F:crossover junction DNA endonuclease activity"/>
    <property type="evidence" value="ECO:0007669"/>
    <property type="project" value="UniProtKB-UniRule"/>
</dbReference>
<dbReference type="EMBL" id="CP002382">
    <property type="protein sequence ID" value="AEP09502.1"/>
    <property type="molecule type" value="Genomic_DNA"/>
</dbReference>
<evidence type="ECO:0000256" key="4">
    <source>
        <dbReference type="ARBA" id="ARBA00022723"/>
    </source>
</evidence>
<proteinExistence type="inferred from homology"/>
<organism evidence="15 16">
    <name type="scientific">Micavibrio aeruginosavorus (strain ARL-13)</name>
    <dbReference type="NCBI Taxonomy" id="856793"/>
    <lineage>
        <taxon>Bacteria</taxon>
        <taxon>Pseudomonadati</taxon>
        <taxon>Bdellovibrionota</taxon>
        <taxon>Bdellovibrionia</taxon>
        <taxon>Bdellovibrionales</taxon>
        <taxon>Pseudobdellovibrionaceae</taxon>
        <taxon>Micavibrio</taxon>
    </lineage>
</organism>
<keyword evidence="4 13" id="KW-0479">Metal-binding</keyword>
<feature type="binding site" evidence="13">
    <location>
        <position position="7"/>
    </location>
    <ligand>
        <name>Mg(2+)</name>
        <dbReference type="ChEBI" id="CHEBI:18420"/>
        <label>1</label>
    </ligand>
</feature>
<dbReference type="Gene3D" id="3.30.420.10">
    <property type="entry name" value="Ribonuclease H-like superfamily/Ribonuclease H"/>
    <property type="match status" value="1"/>
</dbReference>
<keyword evidence="6 13" id="KW-0227">DNA damage</keyword>
<comment type="similarity">
    <text evidence="1 13">Belongs to the RuvC family.</text>
</comment>
<dbReference type="InterPro" id="IPR012337">
    <property type="entry name" value="RNaseH-like_sf"/>
</dbReference>
<evidence type="ECO:0000256" key="11">
    <source>
        <dbReference type="ARBA" id="ARBA00023204"/>
    </source>
</evidence>
<dbReference type="Pfam" id="PF02075">
    <property type="entry name" value="RuvC"/>
    <property type="match status" value="1"/>
</dbReference>
<dbReference type="Proteomes" id="UP000009286">
    <property type="component" value="Chromosome"/>
</dbReference>
<evidence type="ECO:0000256" key="3">
    <source>
        <dbReference type="ARBA" id="ARBA00022722"/>
    </source>
</evidence>
<comment type="subunit">
    <text evidence="13">Homodimer which binds Holliday junction (HJ) DNA. The HJ becomes 2-fold symmetrical on binding to RuvC with unstacked arms; it has a different conformation from HJ DNA in complex with RuvA. In the full resolvosome a probable DNA-RuvA(4)-RuvB(12)-RuvC(2) complex forms which resolves the HJ.</text>
</comment>
<keyword evidence="3 13" id="KW-0540">Nuclease</keyword>
<dbReference type="CDD" id="cd16962">
    <property type="entry name" value="RuvC"/>
    <property type="match status" value="1"/>
</dbReference>
<evidence type="ECO:0000256" key="9">
    <source>
        <dbReference type="ARBA" id="ARBA00023125"/>
    </source>
</evidence>
<accession>G2KPK2</accession>
<reference evidence="15 16" key="1">
    <citation type="journal article" date="2011" name="BMC Genomics">
        <title>Genomic insights into an obligate epibiotic bacterial predator: Micavibrio aeruginosavorus ARL-13.</title>
        <authorList>
            <person name="Wang Z."/>
            <person name="Kadouri D."/>
            <person name="Wu M."/>
        </authorList>
    </citation>
    <scope>NUCLEOTIDE SEQUENCE [LARGE SCALE GENOMIC DNA]</scope>
    <source>
        <strain evidence="15 16">ARL-13</strain>
    </source>
</reference>
<evidence type="ECO:0000256" key="1">
    <source>
        <dbReference type="ARBA" id="ARBA00009518"/>
    </source>
</evidence>
<dbReference type="InterPro" id="IPR036397">
    <property type="entry name" value="RNaseH_sf"/>
</dbReference>
<evidence type="ECO:0000256" key="14">
    <source>
        <dbReference type="NCBIfam" id="TIGR00228"/>
    </source>
</evidence>
<dbReference type="PANTHER" id="PTHR30194">
    <property type="entry name" value="CROSSOVER JUNCTION ENDODEOXYRIBONUCLEASE RUVC"/>
    <property type="match status" value="1"/>
</dbReference>
<keyword evidence="7 13" id="KW-0378">Hydrolase</keyword>
<dbReference type="PROSITE" id="PS01321">
    <property type="entry name" value="RUVC"/>
    <property type="match status" value="1"/>
</dbReference>
<evidence type="ECO:0000256" key="6">
    <source>
        <dbReference type="ARBA" id="ARBA00022763"/>
    </source>
</evidence>
<dbReference type="NCBIfam" id="TIGR00228">
    <property type="entry name" value="ruvC"/>
    <property type="match status" value="1"/>
</dbReference>
<dbReference type="GO" id="GO:0005737">
    <property type="term" value="C:cytoplasm"/>
    <property type="evidence" value="ECO:0007669"/>
    <property type="project" value="UniProtKB-SubCell"/>
</dbReference>
<evidence type="ECO:0000313" key="15">
    <source>
        <dbReference type="EMBL" id="AEP09502.1"/>
    </source>
</evidence>